<dbReference type="InterPro" id="IPR002068">
    <property type="entry name" value="A-crystallin/Hsp20_dom"/>
</dbReference>
<comment type="similarity">
    <text evidence="2 3">Belongs to the small heat shock protein (HSP20) family.</text>
</comment>
<proteinExistence type="inferred from homology"/>
<keyword evidence="5" id="KW-1185">Reference proteome</keyword>
<dbReference type="PANTHER" id="PTHR45640:SF13">
    <property type="entry name" value="HEAT SHOCK PROTEIN 22-RELATED"/>
    <property type="match status" value="1"/>
</dbReference>
<dbReference type="PRINTS" id="PR00299">
    <property type="entry name" value="ACRYSTALLIN"/>
</dbReference>
<dbReference type="GO" id="GO:0005737">
    <property type="term" value="C:cytoplasm"/>
    <property type="evidence" value="ECO:0007669"/>
    <property type="project" value="TreeGrafter"/>
</dbReference>
<sequence length="170" mass="19488">MSLWNPFYRTDNWLDAGLDDFGLFGQQFFDRNWPNTRRRSPIVQQTMAPPTLQQGGDEVRNEEDMFTVNIDVSHFAPEEIKVKIIENNLIVEAKHEERMDQHGFVARTFTRRYALPKDVDQNALKSNLTSTGVLSIEAPKLVSEVKAKGRTIPIQFGQQPSAITDQRKTP</sequence>
<dbReference type="GO" id="GO:0051082">
    <property type="term" value="F:unfolded protein binding"/>
    <property type="evidence" value="ECO:0007669"/>
    <property type="project" value="TreeGrafter"/>
</dbReference>
<dbReference type="AlphaFoldDB" id="A0A915K7A9"/>
<name>A0A915K7A9_ROMCU</name>
<feature type="domain" description="SHSP" evidence="4">
    <location>
        <begin position="42"/>
        <end position="155"/>
    </location>
</feature>
<evidence type="ECO:0000256" key="3">
    <source>
        <dbReference type="RuleBase" id="RU003616"/>
    </source>
</evidence>
<dbReference type="OMA" id="HEERMDQ"/>
<dbReference type="Gene3D" id="2.60.40.790">
    <property type="match status" value="1"/>
</dbReference>
<dbReference type="Pfam" id="PF00011">
    <property type="entry name" value="HSP20"/>
    <property type="match status" value="1"/>
</dbReference>
<evidence type="ECO:0000313" key="6">
    <source>
        <dbReference type="WBParaSite" id="nRc.2.0.1.t33782-RA"/>
    </source>
</evidence>
<accession>A0A915K7A9</accession>
<dbReference type="InterPro" id="IPR001436">
    <property type="entry name" value="Alpha-crystallin/sHSP_animal"/>
</dbReference>
<dbReference type="Proteomes" id="UP000887565">
    <property type="component" value="Unplaced"/>
</dbReference>
<dbReference type="CDD" id="cd06526">
    <property type="entry name" value="metazoan_ACD"/>
    <property type="match status" value="1"/>
</dbReference>
<reference evidence="6" key="1">
    <citation type="submission" date="2022-11" db="UniProtKB">
        <authorList>
            <consortium name="WormBaseParasite"/>
        </authorList>
    </citation>
    <scope>IDENTIFICATION</scope>
</reference>
<dbReference type="PROSITE" id="PS01031">
    <property type="entry name" value="SHSP"/>
    <property type="match status" value="1"/>
</dbReference>
<dbReference type="InterPro" id="IPR008978">
    <property type="entry name" value="HSP20-like_chaperone"/>
</dbReference>
<evidence type="ECO:0000256" key="2">
    <source>
        <dbReference type="PROSITE-ProRule" id="PRU00285"/>
    </source>
</evidence>
<dbReference type="GO" id="GO:0005634">
    <property type="term" value="C:nucleus"/>
    <property type="evidence" value="ECO:0007669"/>
    <property type="project" value="TreeGrafter"/>
</dbReference>
<evidence type="ECO:0000256" key="1">
    <source>
        <dbReference type="ARBA" id="ARBA00023016"/>
    </source>
</evidence>
<evidence type="ECO:0000259" key="4">
    <source>
        <dbReference type="PROSITE" id="PS01031"/>
    </source>
</evidence>
<organism evidence="5 6">
    <name type="scientific">Romanomermis culicivorax</name>
    <name type="common">Nematode worm</name>
    <dbReference type="NCBI Taxonomy" id="13658"/>
    <lineage>
        <taxon>Eukaryota</taxon>
        <taxon>Metazoa</taxon>
        <taxon>Ecdysozoa</taxon>
        <taxon>Nematoda</taxon>
        <taxon>Enoplea</taxon>
        <taxon>Dorylaimia</taxon>
        <taxon>Mermithida</taxon>
        <taxon>Mermithoidea</taxon>
        <taxon>Mermithidae</taxon>
        <taxon>Romanomermis</taxon>
    </lineage>
</organism>
<dbReference type="SUPFAM" id="SSF49764">
    <property type="entry name" value="HSP20-like chaperones"/>
    <property type="match status" value="1"/>
</dbReference>
<keyword evidence="1" id="KW-0346">Stress response</keyword>
<dbReference type="GO" id="GO:0009408">
    <property type="term" value="P:response to heat"/>
    <property type="evidence" value="ECO:0007669"/>
    <property type="project" value="TreeGrafter"/>
</dbReference>
<protein>
    <submittedName>
        <fullName evidence="6">SHSP domain-containing protein</fullName>
    </submittedName>
</protein>
<dbReference type="WBParaSite" id="nRc.2.0.1.t33782-RA">
    <property type="protein sequence ID" value="nRc.2.0.1.t33782-RA"/>
    <property type="gene ID" value="nRc.2.0.1.g33782"/>
</dbReference>
<dbReference type="GO" id="GO:0042026">
    <property type="term" value="P:protein refolding"/>
    <property type="evidence" value="ECO:0007669"/>
    <property type="project" value="TreeGrafter"/>
</dbReference>
<evidence type="ECO:0000313" key="5">
    <source>
        <dbReference type="Proteomes" id="UP000887565"/>
    </source>
</evidence>
<dbReference type="PANTHER" id="PTHR45640">
    <property type="entry name" value="HEAT SHOCK PROTEIN HSP-12.2-RELATED"/>
    <property type="match status" value="1"/>
</dbReference>